<protein>
    <submittedName>
        <fullName evidence="1">Uncharacterized protein</fullName>
    </submittedName>
</protein>
<dbReference type="InParanoid" id="A0A067RH53"/>
<dbReference type="EMBL" id="KK852509">
    <property type="protein sequence ID" value="KDR22373.1"/>
    <property type="molecule type" value="Genomic_DNA"/>
</dbReference>
<reference evidence="1 2" key="1">
    <citation type="journal article" date="2014" name="Nat. Commun.">
        <title>Molecular traces of alternative social organization in a termite genome.</title>
        <authorList>
            <person name="Terrapon N."/>
            <person name="Li C."/>
            <person name="Robertson H.M."/>
            <person name="Ji L."/>
            <person name="Meng X."/>
            <person name="Booth W."/>
            <person name="Chen Z."/>
            <person name="Childers C.P."/>
            <person name="Glastad K.M."/>
            <person name="Gokhale K."/>
            <person name="Gowin J."/>
            <person name="Gronenberg W."/>
            <person name="Hermansen R.A."/>
            <person name="Hu H."/>
            <person name="Hunt B.G."/>
            <person name="Huylmans A.K."/>
            <person name="Khalil S.M."/>
            <person name="Mitchell R.D."/>
            <person name="Munoz-Torres M.C."/>
            <person name="Mustard J.A."/>
            <person name="Pan H."/>
            <person name="Reese J.T."/>
            <person name="Scharf M.E."/>
            <person name="Sun F."/>
            <person name="Vogel H."/>
            <person name="Xiao J."/>
            <person name="Yang W."/>
            <person name="Yang Z."/>
            <person name="Yang Z."/>
            <person name="Zhou J."/>
            <person name="Zhu J."/>
            <person name="Brent C.S."/>
            <person name="Elsik C.G."/>
            <person name="Goodisman M.A."/>
            <person name="Liberles D.A."/>
            <person name="Roe R.M."/>
            <person name="Vargo E.L."/>
            <person name="Vilcinskas A."/>
            <person name="Wang J."/>
            <person name="Bornberg-Bauer E."/>
            <person name="Korb J."/>
            <person name="Zhang G."/>
            <person name="Liebig J."/>
        </authorList>
    </citation>
    <scope>NUCLEOTIDE SEQUENCE [LARGE SCALE GENOMIC DNA]</scope>
    <source>
        <tissue evidence="1">Whole organism</tissue>
    </source>
</reference>
<sequence length="54" mass="6165">MVAHSMAVAAIVWTHRHITRIAHVRSVTRAHAINAHPIARTVDMDYETRQRVLP</sequence>
<dbReference type="Proteomes" id="UP000027135">
    <property type="component" value="Unassembled WGS sequence"/>
</dbReference>
<evidence type="ECO:0000313" key="2">
    <source>
        <dbReference type="Proteomes" id="UP000027135"/>
    </source>
</evidence>
<organism evidence="1 2">
    <name type="scientific">Zootermopsis nevadensis</name>
    <name type="common">Dampwood termite</name>
    <dbReference type="NCBI Taxonomy" id="136037"/>
    <lineage>
        <taxon>Eukaryota</taxon>
        <taxon>Metazoa</taxon>
        <taxon>Ecdysozoa</taxon>
        <taxon>Arthropoda</taxon>
        <taxon>Hexapoda</taxon>
        <taxon>Insecta</taxon>
        <taxon>Pterygota</taxon>
        <taxon>Neoptera</taxon>
        <taxon>Polyneoptera</taxon>
        <taxon>Dictyoptera</taxon>
        <taxon>Blattodea</taxon>
        <taxon>Blattoidea</taxon>
        <taxon>Termitoidae</taxon>
        <taxon>Termopsidae</taxon>
        <taxon>Zootermopsis</taxon>
    </lineage>
</organism>
<gene>
    <name evidence="1" type="ORF">L798_01087</name>
</gene>
<keyword evidence="2" id="KW-1185">Reference proteome</keyword>
<dbReference type="AlphaFoldDB" id="A0A067RH53"/>
<accession>A0A067RH53</accession>
<evidence type="ECO:0000313" key="1">
    <source>
        <dbReference type="EMBL" id="KDR22373.1"/>
    </source>
</evidence>
<name>A0A067RH53_ZOONE</name>
<proteinExistence type="predicted"/>